<dbReference type="SMART" id="SM00360">
    <property type="entry name" value="RRM"/>
    <property type="match status" value="1"/>
</dbReference>
<dbReference type="GO" id="GO:0003729">
    <property type="term" value="F:mRNA binding"/>
    <property type="evidence" value="ECO:0007669"/>
    <property type="project" value="InterPro"/>
</dbReference>
<dbReference type="PANTHER" id="PTHR47640:SF5">
    <property type="entry name" value="RRM DOMAIN-CONTAINING PROTEIN"/>
    <property type="match status" value="1"/>
</dbReference>
<dbReference type="Gene3D" id="3.30.70.330">
    <property type="match status" value="1"/>
</dbReference>
<dbReference type="GO" id="GO:0034063">
    <property type="term" value="P:stress granule assembly"/>
    <property type="evidence" value="ECO:0007669"/>
    <property type="project" value="TreeGrafter"/>
</dbReference>
<evidence type="ECO:0000313" key="5">
    <source>
        <dbReference type="Proteomes" id="UP000699462"/>
    </source>
</evidence>
<proteinExistence type="predicted"/>
<feature type="domain" description="RRM" evidence="3">
    <location>
        <begin position="1"/>
        <end position="73"/>
    </location>
</feature>
<dbReference type="Pfam" id="PF00076">
    <property type="entry name" value="RRM_1"/>
    <property type="match status" value="1"/>
</dbReference>
<sequence length="83" mass="9517">MIHCLPLSTPLETSQYFLQFFSECKIIKDMHTQKPKGYGFVAYKSKQDAERAIRVMNGQILGSRAIRTNWAVRRDPADQAKGK</sequence>
<evidence type="ECO:0000256" key="2">
    <source>
        <dbReference type="PROSITE-ProRule" id="PRU00176"/>
    </source>
</evidence>
<dbReference type="Proteomes" id="UP000699462">
    <property type="component" value="Unassembled WGS sequence"/>
</dbReference>
<dbReference type="SUPFAM" id="SSF54928">
    <property type="entry name" value="RNA-binding domain, RBD"/>
    <property type="match status" value="1"/>
</dbReference>
<protein>
    <recommendedName>
        <fullName evidence="3">RRM domain-containing protein</fullName>
    </recommendedName>
</protein>
<dbReference type="OrthoDB" id="439808at2759"/>
<dbReference type="InterPro" id="IPR000504">
    <property type="entry name" value="RRM_dom"/>
</dbReference>
<dbReference type="InterPro" id="IPR012677">
    <property type="entry name" value="Nucleotide-bd_a/b_plait_sf"/>
</dbReference>
<reference evidence="4 5" key="1">
    <citation type="submission" date="2019-07" db="EMBL/GenBank/DDBJ databases">
        <title>Annotation for the trematode Paragonimus westermani.</title>
        <authorList>
            <person name="Choi Y.-J."/>
        </authorList>
    </citation>
    <scope>NUCLEOTIDE SEQUENCE [LARGE SCALE GENOMIC DNA]</scope>
    <source>
        <strain evidence="4">180907_Pwestermani</strain>
    </source>
</reference>
<dbReference type="EMBL" id="JTDF01003972">
    <property type="protein sequence ID" value="KAF8567328.1"/>
    <property type="molecule type" value="Genomic_DNA"/>
</dbReference>
<gene>
    <name evidence="4" type="ORF">P879_03144</name>
</gene>
<dbReference type="InterPro" id="IPR035979">
    <property type="entry name" value="RBD_domain_sf"/>
</dbReference>
<dbReference type="PROSITE" id="PS50102">
    <property type="entry name" value="RRM"/>
    <property type="match status" value="1"/>
</dbReference>
<comment type="caution">
    <text evidence="4">The sequence shown here is derived from an EMBL/GenBank/DDBJ whole genome shotgun (WGS) entry which is preliminary data.</text>
</comment>
<evidence type="ECO:0000259" key="3">
    <source>
        <dbReference type="PROSITE" id="PS50102"/>
    </source>
</evidence>
<dbReference type="AlphaFoldDB" id="A0A8T0DK26"/>
<evidence type="ECO:0000313" key="4">
    <source>
        <dbReference type="EMBL" id="KAF8567328.1"/>
    </source>
</evidence>
<organism evidence="4 5">
    <name type="scientific">Paragonimus westermani</name>
    <dbReference type="NCBI Taxonomy" id="34504"/>
    <lineage>
        <taxon>Eukaryota</taxon>
        <taxon>Metazoa</taxon>
        <taxon>Spiralia</taxon>
        <taxon>Lophotrochozoa</taxon>
        <taxon>Platyhelminthes</taxon>
        <taxon>Trematoda</taxon>
        <taxon>Digenea</taxon>
        <taxon>Plagiorchiida</taxon>
        <taxon>Troglotremata</taxon>
        <taxon>Troglotrematidae</taxon>
        <taxon>Paragonimus</taxon>
    </lineage>
</organism>
<dbReference type="PANTHER" id="PTHR47640">
    <property type="entry name" value="TRNA SELENOCYSTEINE 1-ASSOCIATED PROTEIN 1-RELATED-RELATED"/>
    <property type="match status" value="1"/>
</dbReference>
<keyword evidence="1 2" id="KW-0694">RNA-binding</keyword>
<dbReference type="GO" id="GO:0043488">
    <property type="term" value="P:regulation of mRNA stability"/>
    <property type="evidence" value="ECO:0007669"/>
    <property type="project" value="TreeGrafter"/>
</dbReference>
<name>A0A8T0DK26_9TREM</name>
<dbReference type="GO" id="GO:0000184">
    <property type="term" value="P:nuclear-transcribed mRNA catabolic process, nonsense-mediated decay"/>
    <property type="evidence" value="ECO:0007669"/>
    <property type="project" value="TreeGrafter"/>
</dbReference>
<evidence type="ECO:0000256" key="1">
    <source>
        <dbReference type="ARBA" id="ARBA00022884"/>
    </source>
</evidence>
<dbReference type="InterPro" id="IPR050825">
    <property type="entry name" value="RBM42_RBP45_47-like"/>
</dbReference>
<dbReference type="GO" id="GO:0010494">
    <property type="term" value="C:cytoplasmic stress granule"/>
    <property type="evidence" value="ECO:0007669"/>
    <property type="project" value="TreeGrafter"/>
</dbReference>
<keyword evidence="5" id="KW-1185">Reference proteome</keyword>
<accession>A0A8T0DK26</accession>